<evidence type="ECO:0000259" key="6">
    <source>
        <dbReference type="PROSITE" id="PS50303"/>
    </source>
</evidence>
<dbReference type="SMART" id="SM00360">
    <property type="entry name" value="RRM"/>
    <property type="match status" value="2"/>
</dbReference>
<dbReference type="SMART" id="SM00025">
    <property type="entry name" value="Pumilio"/>
    <property type="match status" value="5"/>
</dbReference>
<dbReference type="CDD" id="cd00590">
    <property type="entry name" value="RRM_SF"/>
    <property type="match status" value="2"/>
</dbReference>
<dbReference type="AlphaFoldDB" id="A0A8H7RXD1"/>
<evidence type="ECO:0000313" key="8">
    <source>
        <dbReference type="Proteomes" id="UP000646827"/>
    </source>
</evidence>
<organism evidence="7 8">
    <name type="scientific">Circinella minor</name>
    <dbReference type="NCBI Taxonomy" id="1195481"/>
    <lineage>
        <taxon>Eukaryota</taxon>
        <taxon>Fungi</taxon>
        <taxon>Fungi incertae sedis</taxon>
        <taxon>Mucoromycota</taxon>
        <taxon>Mucoromycotina</taxon>
        <taxon>Mucoromycetes</taxon>
        <taxon>Mucorales</taxon>
        <taxon>Lichtheimiaceae</taxon>
        <taxon>Circinella</taxon>
    </lineage>
</organism>
<evidence type="ECO:0000256" key="2">
    <source>
        <dbReference type="PROSITE-ProRule" id="PRU00176"/>
    </source>
</evidence>
<feature type="compositionally biased region" description="Basic and acidic residues" evidence="4">
    <location>
        <begin position="1119"/>
        <end position="1133"/>
    </location>
</feature>
<feature type="region of interest" description="Disordered" evidence="4">
    <location>
        <begin position="968"/>
        <end position="1033"/>
    </location>
</feature>
<evidence type="ECO:0000313" key="7">
    <source>
        <dbReference type="EMBL" id="KAG2218313.1"/>
    </source>
</evidence>
<feature type="compositionally biased region" description="Basic and acidic residues" evidence="4">
    <location>
        <begin position="1001"/>
        <end position="1028"/>
    </location>
</feature>
<dbReference type="PANTHER" id="PTHR47093">
    <property type="entry name" value="PROTEIN JSN1-RELATED"/>
    <property type="match status" value="1"/>
</dbReference>
<sequence>MDFTWISDVSRTRKHSSYLSKSSSNGHSPPLVRGLDGSSIRTASAAPGGNTTTTVRRPRAGTMPASVFPYTPENYSSSSSLGVPFTTSVNTTATSSSSASAVGTRHRSGSATFTTEAGLGATLFSSALNSSSVDAPSSPSVDEDAGGTIVSTLASLGLDDDDSVYQDDHHRNSSSNYASLPALSITTTDSSPSVIAAGGSCSGASLPTPVRNRAYTVGTRMERPNITRLLAPSTMRFDPFSLETEQATQQQRPRAISLGMVDEPPVFNSSFHLMYQQQQQNTGAMRDSRSNTNLIDLLNYNKGGQQQGQQQDLVTPASSSSIPSSPSSEEAQIPSRALWLGNITPSLSVPDLVQLFACYGTVESARILSDKECAFVNFTSVESAMAAKNDLETRLCSKLQGATVRVGYGKADVSQAMANTTEAGPNAQGPTRALWVGNIPANMNPGILRTIFQPFGGVESVRVLSHKNCGFVNFEQQQDAVRARKTLQNKEILGPGTGAVRIGFAKAPLVAATTNVISPPSSTTTATTGTEAPLVDEMVADDRNGISNLYATLSAASVAAASPDTYQATQWAAAMMMSSMMKGVVGQQHNSIQSTAAGQPTSLYAAIAAERRFIMQQLDHGVISAEDISSDERVPTTYCSAIPLVPELGSDRKLEPLRLRDMRKRLDNGQALQDVESMALECMDEVVELCNDYIGNTVIQKIFESCSDETRLLMLKRIAPFLASIGVHKNGTWAAQKIIDNANTPELIRIISTHIAPYVPLLLLDQYGNYVVQCCLRKGTEFNQYIMEAIADKCWEIGQGRFGARAVRAILENPIVTEKQQVYVGAAVIQNAILLTTNANGVLLLIWLLDTSELPGRFAALCPRLLPYLVKLCTHKLGAMTIFKVINQRHDQDARNLLLNAIFNESALLDDVLRDQVHGLGLVQKIIGISQLDRRDELIELITESVTGRLNVQATTQAYKRLLNDIEQDQPSKDSTSTPSSEINTQQLNEESTEEQNQQPSREDQMVEQLEKSKKSEQKWEQLEEVKSADQQQQWAQSPQAVAMMANMYAAAMATAAASIQNQQVPPAPTPALPDLTQFDNLIKSLLRNSTTSATSTTTNASSHTTTLNNTNQPDDTIDDNKKDGDVDDKNNEEVSNIMVEDNSGVTAP</sequence>
<gene>
    <name evidence="7" type="ORF">INT45_003656</name>
</gene>
<dbReference type="Proteomes" id="UP000646827">
    <property type="component" value="Unassembled WGS sequence"/>
</dbReference>
<dbReference type="GO" id="GO:0000288">
    <property type="term" value="P:nuclear-transcribed mRNA catabolic process, deadenylation-dependent decay"/>
    <property type="evidence" value="ECO:0007669"/>
    <property type="project" value="TreeGrafter"/>
</dbReference>
<reference evidence="7 8" key="1">
    <citation type="submission" date="2020-12" db="EMBL/GenBank/DDBJ databases">
        <title>Metabolic potential, ecology and presence of endohyphal bacteria is reflected in genomic diversity of Mucoromycotina.</title>
        <authorList>
            <person name="Muszewska A."/>
            <person name="Okrasinska A."/>
            <person name="Steczkiewicz K."/>
            <person name="Drgas O."/>
            <person name="Orlowska M."/>
            <person name="Perlinska-Lenart U."/>
            <person name="Aleksandrzak-Piekarczyk T."/>
            <person name="Szatraj K."/>
            <person name="Zielenkiewicz U."/>
            <person name="Pilsyk S."/>
            <person name="Malc E."/>
            <person name="Mieczkowski P."/>
            <person name="Kruszewska J.S."/>
            <person name="Biernat P."/>
            <person name="Pawlowska J."/>
        </authorList>
    </citation>
    <scope>NUCLEOTIDE SEQUENCE [LARGE SCALE GENOMIC DNA]</scope>
    <source>
        <strain evidence="7 8">CBS 142.35</strain>
    </source>
</reference>
<dbReference type="EMBL" id="JAEPRB010000238">
    <property type="protein sequence ID" value="KAG2218313.1"/>
    <property type="molecule type" value="Genomic_DNA"/>
</dbReference>
<evidence type="ECO:0000256" key="4">
    <source>
        <dbReference type="SAM" id="MobiDB-lite"/>
    </source>
</evidence>
<dbReference type="PROSITE" id="PS50102">
    <property type="entry name" value="RRM"/>
    <property type="match status" value="2"/>
</dbReference>
<keyword evidence="8" id="KW-1185">Reference proteome</keyword>
<dbReference type="InterPro" id="IPR052645">
    <property type="entry name" value="Pumilio_domain_protein"/>
</dbReference>
<dbReference type="PROSITE" id="PS50303">
    <property type="entry name" value="PUM_HD"/>
    <property type="match status" value="1"/>
</dbReference>
<dbReference type="Gene3D" id="3.30.70.330">
    <property type="match status" value="2"/>
</dbReference>
<name>A0A8H7RXD1_9FUNG</name>
<feature type="domain" description="RRM" evidence="5">
    <location>
        <begin position="432"/>
        <end position="507"/>
    </location>
</feature>
<dbReference type="InterPro" id="IPR011989">
    <property type="entry name" value="ARM-like"/>
</dbReference>
<feature type="region of interest" description="Disordered" evidence="4">
    <location>
        <begin position="305"/>
        <end position="330"/>
    </location>
</feature>
<proteinExistence type="predicted"/>
<dbReference type="SUPFAM" id="SSF54928">
    <property type="entry name" value="RNA-binding domain, RBD"/>
    <property type="match status" value="1"/>
</dbReference>
<dbReference type="Pfam" id="PF00076">
    <property type="entry name" value="RRM_1"/>
    <property type="match status" value="2"/>
</dbReference>
<dbReference type="OrthoDB" id="2017782at2759"/>
<feature type="domain" description="PUM-HD" evidence="6">
    <location>
        <begin position="617"/>
        <end position="970"/>
    </location>
</feature>
<accession>A0A8H7RXD1</accession>
<dbReference type="InterPro" id="IPR000504">
    <property type="entry name" value="RRM_dom"/>
</dbReference>
<feature type="compositionally biased region" description="Polar residues" evidence="4">
    <location>
        <begin position="973"/>
        <end position="1000"/>
    </location>
</feature>
<dbReference type="GO" id="GO:0003723">
    <property type="term" value="F:RNA binding"/>
    <property type="evidence" value="ECO:0007669"/>
    <property type="project" value="UniProtKB-UniRule"/>
</dbReference>
<dbReference type="InterPro" id="IPR001313">
    <property type="entry name" value="Pumilio_RNA-bd_rpt"/>
</dbReference>
<feature type="region of interest" description="Disordered" evidence="4">
    <location>
        <begin position="1091"/>
        <end position="1149"/>
    </location>
</feature>
<feature type="region of interest" description="Disordered" evidence="4">
    <location>
        <begin position="15"/>
        <end position="57"/>
    </location>
</feature>
<feature type="repeat" description="Pumilio" evidence="3">
    <location>
        <begin position="754"/>
        <end position="792"/>
    </location>
</feature>
<keyword evidence="1" id="KW-0677">Repeat</keyword>
<dbReference type="Gene3D" id="1.25.10.10">
    <property type="entry name" value="Leucine-rich Repeat Variant"/>
    <property type="match status" value="1"/>
</dbReference>
<feature type="compositionally biased region" description="Low complexity" evidence="4">
    <location>
        <begin position="17"/>
        <end position="28"/>
    </location>
</feature>
<feature type="compositionally biased region" description="Low complexity" evidence="4">
    <location>
        <begin position="1091"/>
        <end position="1112"/>
    </location>
</feature>
<evidence type="ECO:0000259" key="5">
    <source>
        <dbReference type="PROSITE" id="PS50102"/>
    </source>
</evidence>
<dbReference type="InterPro" id="IPR035979">
    <property type="entry name" value="RBD_domain_sf"/>
</dbReference>
<keyword evidence="2" id="KW-0694">RNA-binding</keyword>
<comment type="caution">
    <text evidence="7">The sequence shown here is derived from an EMBL/GenBank/DDBJ whole genome shotgun (WGS) entry which is preliminary data.</text>
</comment>
<dbReference type="InterPro" id="IPR016024">
    <property type="entry name" value="ARM-type_fold"/>
</dbReference>
<dbReference type="InterPro" id="IPR012677">
    <property type="entry name" value="Nucleotide-bd_a/b_plait_sf"/>
</dbReference>
<dbReference type="PANTHER" id="PTHR47093:SF1">
    <property type="entry name" value="PROTEIN JSN1-RELATED"/>
    <property type="match status" value="1"/>
</dbReference>
<dbReference type="InterPro" id="IPR033133">
    <property type="entry name" value="PUM-HD"/>
</dbReference>
<evidence type="ECO:0000256" key="1">
    <source>
        <dbReference type="ARBA" id="ARBA00022737"/>
    </source>
</evidence>
<feature type="repeat" description="Pumilio" evidence="3">
    <location>
        <begin position="679"/>
        <end position="716"/>
    </location>
</feature>
<dbReference type="SUPFAM" id="SSF48371">
    <property type="entry name" value="ARM repeat"/>
    <property type="match status" value="1"/>
</dbReference>
<dbReference type="PROSITE" id="PS50302">
    <property type="entry name" value="PUM"/>
    <property type="match status" value="2"/>
</dbReference>
<dbReference type="Pfam" id="PF00806">
    <property type="entry name" value="PUF"/>
    <property type="match status" value="3"/>
</dbReference>
<evidence type="ECO:0000256" key="3">
    <source>
        <dbReference type="PROSITE-ProRule" id="PRU00317"/>
    </source>
</evidence>
<feature type="domain" description="RRM" evidence="5">
    <location>
        <begin position="336"/>
        <end position="411"/>
    </location>
</feature>
<protein>
    <submittedName>
        <fullName evidence="7">Uncharacterized protein</fullName>
    </submittedName>
</protein>